<proteinExistence type="predicted"/>
<dbReference type="EMBL" id="VIVK01000001">
    <property type="protein sequence ID" value="TWD79402.1"/>
    <property type="molecule type" value="Genomic_DNA"/>
</dbReference>
<accession>A0A561BKV6</accession>
<name>A0A561BKV6_9ACTN</name>
<organism evidence="1 2">
    <name type="scientific">Kribbella amoyensis</name>
    <dbReference type="NCBI Taxonomy" id="996641"/>
    <lineage>
        <taxon>Bacteria</taxon>
        <taxon>Bacillati</taxon>
        <taxon>Actinomycetota</taxon>
        <taxon>Actinomycetes</taxon>
        <taxon>Propionibacteriales</taxon>
        <taxon>Kribbellaceae</taxon>
        <taxon>Kribbella</taxon>
    </lineage>
</organism>
<reference evidence="1 2" key="1">
    <citation type="submission" date="2019-06" db="EMBL/GenBank/DDBJ databases">
        <title>Sequencing the genomes of 1000 actinobacteria strains.</title>
        <authorList>
            <person name="Klenk H.-P."/>
        </authorList>
    </citation>
    <scope>NUCLEOTIDE SEQUENCE [LARGE SCALE GENOMIC DNA]</scope>
    <source>
        <strain evidence="1 2">DSM 24683</strain>
    </source>
</reference>
<dbReference type="OrthoDB" id="9852151at2"/>
<dbReference type="AlphaFoldDB" id="A0A561BKV6"/>
<dbReference type="RefSeq" id="WP_145802510.1">
    <property type="nucleotide sequence ID" value="NZ_VIVK01000001.1"/>
</dbReference>
<sequence>MTTTHAGPAQNADDKAGSMQKLGKYLLGNLKAFRPTDVFTKVDHAWIKHASIALGISLNTTLDEKTTAKKIARAGEKAKKATAEDVKKHPEAYQQEGLLTILESFKREWQIEDKTYVELQQTLRTLQNLEIMRFTDTGQNSLSAASSTLDTLVKTINTEPARWRAVDELVRTSETTADGAVSLPAAIAFKQYMAESMVRAEGMIRRLEQMESDSLDALMFESIKAYVIAHPSEAHQQLETDLVVMEQSYDAASSALGLAGEAAQLSGSAKNAIKALQAVSDAGIAFLKRSMIAASNEKQVREIMAKSGAEKEAALNEIVQEFDKKPLQVAEMLADKYVRQIQFNLDMLEPLACASLMGIGAGLDTVGAGAATTGGEIIWSLLKITIIETAKEFQAERLELARALETTTKEKYVEASDNYWKKWSNGLTDSVTEKFKTRFVSSGLNLPKTLAESLYGSTVAVLVKEALQHVKIDPAQRFSGQDFLRHVASLQNTRLRAMQSVDKTGAAA</sequence>
<dbReference type="Proteomes" id="UP000318380">
    <property type="component" value="Unassembled WGS sequence"/>
</dbReference>
<evidence type="ECO:0000313" key="1">
    <source>
        <dbReference type="EMBL" id="TWD79402.1"/>
    </source>
</evidence>
<evidence type="ECO:0000313" key="2">
    <source>
        <dbReference type="Proteomes" id="UP000318380"/>
    </source>
</evidence>
<gene>
    <name evidence="1" type="ORF">FB561_0460</name>
</gene>
<keyword evidence="2" id="KW-1185">Reference proteome</keyword>
<comment type="caution">
    <text evidence="1">The sequence shown here is derived from an EMBL/GenBank/DDBJ whole genome shotgun (WGS) entry which is preliminary data.</text>
</comment>
<protein>
    <submittedName>
        <fullName evidence="1">Uncharacterized protein</fullName>
    </submittedName>
</protein>